<feature type="region of interest" description="Disordered" evidence="1">
    <location>
        <begin position="265"/>
        <end position="303"/>
    </location>
</feature>
<evidence type="ECO:0000313" key="3">
    <source>
        <dbReference type="Proteomes" id="UP001218188"/>
    </source>
</evidence>
<comment type="caution">
    <text evidence="2">The sequence shown here is derived from an EMBL/GenBank/DDBJ whole genome shotgun (WGS) entry which is preliminary data.</text>
</comment>
<dbReference type="EMBL" id="JARJCM010000158">
    <property type="protein sequence ID" value="KAJ7025131.1"/>
    <property type="molecule type" value="Genomic_DNA"/>
</dbReference>
<protein>
    <submittedName>
        <fullName evidence="2">Uncharacterized protein</fullName>
    </submittedName>
</protein>
<gene>
    <name evidence="2" type="ORF">C8F04DRAFT_1239303</name>
</gene>
<accession>A0AAD6WVR1</accession>
<dbReference type="Proteomes" id="UP001218188">
    <property type="component" value="Unassembled WGS sequence"/>
</dbReference>
<feature type="compositionally biased region" description="Low complexity" evidence="1">
    <location>
        <begin position="330"/>
        <end position="345"/>
    </location>
</feature>
<dbReference type="AlphaFoldDB" id="A0AAD6WVR1"/>
<keyword evidence="3" id="KW-1185">Reference proteome</keyword>
<evidence type="ECO:0000313" key="2">
    <source>
        <dbReference type="EMBL" id="KAJ7025131.1"/>
    </source>
</evidence>
<feature type="compositionally biased region" description="Basic and acidic residues" evidence="1">
    <location>
        <begin position="267"/>
        <end position="281"/>
    </location>
</feature>
<organism evidence="2 3">
    <name type="scientific">Mycena alexandri</name>
    <dbReference type="NCBI Taxonomy" id="1745969"/>
    <lineage>
        <taxon>Eukaryota</taxon>
        <taxon>Fungi</taxon>
        <taxon>Dikarya</taxon>
        <taxon>Basidiomycota</taxon>
        <taxon>Agaricomycotina</taxon>
        <taxon>Agaricomycetes</taxon>
        <taxon>Agaricomycetidae</taxon>
        <taxon>Agaricales</taxon>
        <taxon>Marasmiineae</taxon>
        <taxon>Mycenaceae</taxon>
        <taxon>Mycena</taxon>
    </lineage>
</organism>
<evidence type="ECO:0000256" key="1">
    <source>
        <dbReference type="SAM" id="MobiDB-lite"/>
    </source>
</evidence>
<proteinExistence type="predicted"/>
<name>A0AAD6WVR1_9AGAR</name>
<feature type="region of interest" description="Disordered" evidence="1">
    <location>
        <begin position="326"/>
        <end position="347"/>
    </location>
</feature>
<reference evidence="2" key="1">
    <citation type="submission" date="2023-03" db="EMBL/GenBank/DDBJ databases">
        <title>Massive genome expansion in bonnet fungi (Mycena s.s.) driven by repeated elements and novel gene families across ecological guilds.</title>
        <authorList>
            <consortium name="Lawrence Berkeley National Laboratory"/>
            <person name="Harder C.B."/>
            <person name="Miyauchi S."/>
            <person name="Viragh M."/>
            <person name="Kuo A."/>
            <person name="Thoen E."/>
            <person name="Andreopoulos B."/>
            <person name="Lu D."/>
            <person name="Skrede I."/>
            <person name="Drula E."/>
            <person name="Henrissat B."/>
            <person name="Morin E."/>
            <person name="Kohler A."/>
            <person name="Barry K."/>
            <person name="LaButti K."/>
            <person name="Morin E."/>
            <person name="Salamov A."/>
            <person name="Lipzen A."/>
            <person name="Mereny Z."/>
            <person name="Hegedus B."/>
            <person name="Baldrian P."/>
            <person name="Stursova M."/>
            <person name="Weitz H."/>
            <person name="Taylor A."/>
            <person name="Grigoriev I.V."/>
            <person name="Nagy L.G."/>
            <person name="Martin F."/>
            <person name="Kauserud H."/>
        </authorList>
    </citation>
    <scope>NUCLEOTIDE SEQUENCE</scope>
    <source>
        <strain evidence="2">CBHHK200</strain>
    </source>
</reference>
<sequence>MDSSLAVARAGFWKGVDNFAGDPRAGGIRMGQNYSSAPVRPPCAGANVDYGDVGVGATVDGEQTLDVRGGVDQRELLKTWTIRGLGLGPAKKQQGQRNAAACGTTCVALVPETNKRERPSTVQFHSILFPGASLCLSLKRFEAGEDRRASLGLPEILAHLRTFLPVTVNAVDFRKPKFENHGHGMSFASSLGADGASTQGCRRCFRYASSFVPPPASAPSALPHDSGEGDVDEFGLLAAAGDAEDTTASPLNVDMDPAQLDEEDVHADEQVAPREREHDRPATPMPPASSPSPSSTSYAPPPAPLFPSDSSCWPPSLSHQEKICGHSINTSSTPAPSHPPARSSSCRAWCTPRTSRARGCTHSHTPPPLPQAGGVSANNNNALTTANSVGAGAGLDGGGGGTSPHPISNSSIDVMGTLLTHRGPPKAMISAGLTTQSYRSSGTIRM</sequence>